<dbReference type="AlphaFoldDB" id="A0A1S1MWI2"/>
<evidence type="ECO:0000313" key="2">
    <source>
        <dbReference type="Proteomes" id="UP000179786"/>
    </source>
</evidence>
<organism evidence="1 2">
    <name type="scientific">Pseudoalteromonas amylolytica</name>
    <dbReference type="NCBI Taxonomy" id="1859457"/>
    <lineage>
        <taxon>Bacteria</taxon>
        <taxon>Pseudomonadati</taxon>
        <taxon>Pseudomonadota</taxon>
        <taxon>Gammaproteobacteria</taxon>
        <taxon>Alteromonadales</taxon>
        <taxon>Pseudoalteromonadaceae</taxon>
        <taxon>Pseudoalteromonas</taxon>
    </lineage>
</organism>
<dbReference type="EMBL" id="MKJU01000025">
    <property type="protein sequence ID" value="OHU91447.1"/>
    <property type="molecule type" value="Genomic_DNA"/>
</dbReference>
<keyword evidence="2" id="KW-1185">Reference proteome</keyword>
<accession>A0A1S1MWI2</accession>
<sequence length="385" mass="43053">MNVDKPYTFVPEIAGARLKLAVESIGTNYEIIALECFQISRRTLINWFSGKGFDLYKANKCAKGLGIDVHWFLLSPSIFFESEFISEVQCAYVSNLKPNIGASNRFEFCGSDTHCIVLFCDYITKLDIEKFANVRINGRLKNGLECLFEGILVSYTFDRYIRAISIKSSTGLVMSVGGCNSTAEDIAAMSITFEFDNGSAALLLNSPWGGYCAAFKSTLTVDVIEQLTSIGQVDLALTLLKRKPSVNSLVVLNKLRKNATTLDSQSLIYGAYRAFDKVLKKPSGLSQKIAEQLFYEVDMLLEEGDVLAAIYCMESLGYFCHSEAVEKQFNALARKVIDNGIRHYDPHFIWALNVALSSVLKQSYDNATHEYFMDYIVDHNIIDIV</sequence>
<dbReference type="Proteomes" id="UP000179786">
    <property type="component" value="Unassembled WGS sequence"/>
</dbReference>
<name>A0A1S1MWI2_9GAMM</name>
<proteinExistence type="predicted"/>
<comment type="caution">
    <text evidence="1">The sequence shown here is derived from an EMBL/GenBank/DDBJ whole genome shotgun (WGS) entry which is preliminary data.</text>
</comment>
<gene>
    <name evidence="1" type="ORF">BET10_11580</name>
</gene>
<protein>
    <submittedName>
        <fullName evidence="1">Uncharacterized protein</fullName>
    </submittedName>
</protein>
<reference evidence="1 2" key="1">
    <citation type="submission" date="2016-09" db="EMBL/GenBank/DDBJ databases">
        <title>Pseudoalteromonas amylolytica sp. nov., isolated from the surface seawater.</title>
        <authorList>
            <person name="Wu Y.-H."/>
            <person name="Cheng H."/>
            <person name="Jin X.-B."/>
            <person name="Wang C.-S."/>
            <person name="Xu X.-W."/>
        </authorList>
    </citation>
    <scope>NUCLEOTIDE SEQUENCE [LARGE SCALE GENOMIC DNA]</scope>
    <source>
        <strain evidence="1 2">JW1</strain>
    </source>
</reference>
<evidence type="ECO:0000313" key="1">
    <source>
        <dbReference type="EMBL" id="OHU91447.1"/>
    </source>
</evidence>